<feature type="region of interest" description="Disordered" evidence="2">
    <location>
        <begin position="51"/>
        <end position="106"/>
    </location>
</feature>
<sequence length="279" mass="30962">MILVRLCHETPDFEIKRGPQNAPAIRATIQHHSIKYGCADLSIEDLQRNQSGSVTPIAGPSERPRIDDNVRATTRNRRTTRRPPPSPPKNRKNRKVRHRDPQAVDDSRARIRVARKKDEIVAKTTMVNRVFVGNLHPTVTSSDLHEVFSRVSEVSKVQIRCLGGNVAPTAPNQKNTSSILYASVDFRVPRSIHRILKVNGTDVKGSKLVVAVNASDLAEYIRMRDESAKQETNPTLLGRTKAVLGRCVARLRLACAEPTLLNIEEGEGSQAPTQNGEKP</sequence>
<dbReference type="EMBL" id="JANAWD010000167">
    <property type="protein sequence ID" value="KAJ3485046.1"/>
    <property type="molecule type" value="Genomic_DNA"/>
</dbReference>
<dbReference type="PROSITE" id="PS50102">
    <property type="entry name" value="RRM"/>
    <property type="match status" value="1"/>
</dbReference>
<protein>
    <recommendedName>
        <fullName evidence="3">RRM domain-containing protein</fullName>
    </recommendedName>
</protein>
<evidence type="ECO:0000259" key="3">
    <source>
        <dbReference type="PROSITE" id="PS50102"/>
    </source>
</evidence>
<evidence type="ECO:0000313" key="4">
    <source>
        <dbReference type="EMBL" id="KAJ3485046.1"/>
    </source>
</evidence>
<evidence type="ECO:0000256" key="1">
    <source>
        <dbReference type="PROSITE-ProRule" id="PRU00176"/>
    </source>
</evidence>
<comment type="caution">
    <text evidence="4">The sequence shown here is derived from an EMBL/GenBank/DDBJ whole genome shotgun (WGS) entry which is preliminary data.</text>
</comment>
<dbReference type="InterPro" id="IPR035979">
    <property type="entry name" value="RBD_domain_sf"/>
</dbReference>
<evidence type="ECO:0000256" key="2">
    <source>
        <dbReference type="SAM" id="MobiDB-lite"/>
    </source>
</evidence>
<keyword evidence="5" id="KW-1185">Reference proteome</keyword>
<evidence type="ECO:0000313" key="5">
    <source>
        <dbReference type="Proteomes" id="UP001212997"/>
    </source>
</evidence>
<feature type="compositionally biased region" description="Basic residues" evidence="2">
    <location>
        <begin position="89"/>
        <end position="98"/>
    </location>
</feature>
<name>A0AAD5V377_9APHY</name>
<dbReference type="SUPFAM" id="SSF54928">
    <property type="entry name" value="RNA-binding domain, RBD"/>
    <property type="match status" value="1"/>
</dbReference>
<dbReference type="InterPro" id="IPR000504">
    <property type="entry name" value="RRM_dom"/>
</dbReference>
<accession>A0AAD5V377</accession>
<gene>
    <name evidence="4" type="ORF">NLI96_g5237</name>
</gene>
<dbReference type="SMART" id="SM00360">
    <property type="entry name" value="RRM"/>
    <property type="match status" value="1"/>
</dbReference>
<dbReference type="InterPro" id="IPR012677">
    <property type="entry name" value="Nucleotide-bd_a/b_plait_sf"/>
</dbReference>
<reference evidence="4" key="1">
    <citation type="submission" date="2022-07" db="EMBL/GenBank/DDBJ databases">
        <title>Genome Sequence of Physisporinus lineatus.</title>
        <authorList>
            <person name="Buettner E."/>
        </authorList>
    </citation>
    <scope>NUCLEOTIDE SEQUENCE</scope>
    <source>
        <strain evidence="4">VT162</strain>
    </source>
</reference>
<dbReference type="Proteomes" id="UP001212997">
    <property type="component" value="Unassembled WGS sequence"/>
</dbReference>
<dbReference type="Gene3D" id="3.30.70.330">
    <property type="match status" value="1"/>
</dbReference>
<dbReference type="AlphaFoldDB" id="A0AAD5V377"/>
<feature type="domain" description="RRM" evidence="3">
    <location>
        <begin position="128"/>
        <end position="215"/>
    </location>
</feature>
<keyword evidence="1" id="KW-0694">RNA-binding</keyword>
<proteinExistence type="predicted"/>
<organism evidence="4 5">
    <name type="scientific">Meripilus lineatus</name>
    <dbReference type="NCBI Taxonomy" id="2056292"/>
    <lineage>
        <taxon>Eukaryota</taxon>
        <taxon>Fungi</taxon>
        <taxon>Dikarya</taxon>
        <taxon>Basidiomycota</taxon>
        <taxon>Agaricomycotina</taxon>
        <taxon>Agaricomycetes</taxon>
        <taxon>Polyporales</taxon>
        <taxon>Meripilaceae</taxon>
        <taxon>Meripilus</taxon>
    </lineage>
</organism>
<dbReference type="Pfam" id="PF00076">
    <property type="entry name" value="RRM_1"/>
    <property type="match status" value="1"/>
</dbReference>
<dbReference type="GO" id="GO:0003723">
    <property type="term" value="F:RNA binding"/>
    <property type="evidence" value="ECO:0007669"/>
    <property type="project" value="UniProtKB-UniRule"/>
</dbReference>